<dbReference type="GO" id="GO:0016620">
    <property type="term" value="F:oxidoreductase activity, acting on the aldehyde or oxo group of donors, NAD or NADP as acceptor"/>
    <property type="evidence" value="ECO:0007669"/>
    <property type="project" value="InterPro"/>
</dbReference>
<dbReference type="InterPro" id="IPR016163">
    <property type="entry name" value="Ald_DH_C"/>
</dbReference>
<sequence length="489" mass="52121">MENRDIVPRLTASFWVDSKTMNLHSGARTFSVTSPVDGSIYATRSYADGAAIEAAVARARAALPAWRRTPLPERLAILLRFGEEMKARAAPLAEAVAWQIGRPLWQADETPRLALIGELLAGAAPDTLADMPFPSDENIRRYAKPMAGGLHLSICAWNYPTAMLGYLVTSPLAAGNVVIFKHSPQTPLIAELAEGAFRAAGGPEGVFQSLHLDHPDAERLIASGAFNAVNFIGSVNGGRRVHAAAAGTFTQVHLELGGKDPTYVRSDADLEAAVPLIAEGTYSNAGQSCCSVERIYVDRSIHDRFVEALVAETAKWTIGHPIGEKPMVGPVVRAVAADAIRGLTESAVRAGARRLMPQDGALKAASLGTAYVAPEVLTGVDHNMQIMRDELFGPVACVQAVAGDDEAIRLMNDSDYGLSASIWTRDVERGVALLDEVEAGTVYLNRCDHADLYLPWGGIKNSGLGRTNGRAGLIEATAAKAYHVRSVIA</sequence>
<accession>A0A0K2VPW0</accession>
<proteinExistence type="inferred from homology"/>
<evidence type="ECO:0000256" key="3">
    <source>
        <dbReference type="PROSITE-ProRule" id="PRU10007"/>
    </source>
</evidence>
<name>A0A0K2VPW0_MESPL</name>
<dbReference type="InterPro" id="IPR016162">
    <property type="entry name" value="Ald_DH_N"/>
</dbReference>
<dbReference type="EMBL" id="CCND01000004">
    <property type="protein sequence ID" value="CDX50784.1"/>
    <property type="molecule type" value="Genomic_DNA"/>
</dbReference>
<comment type="similarity">
    <text evidence="1 4">Belongs to the aldehyde dehydrogenase family.</text>
</comment>
<reference evidence="7" key="1">
    <citation type="submission" date="2014-08" db="EMBL/GenBank/DDBJ databases">
        <authorList>
            <person name="Edwards T."/>
        </authorList>
    </citation>
    <scope>NUCLEOTIDE SEQUENCE [LARGE SCALE GENOMIC DNA]</scope>
</reference>
<dbReference type="InterPro" id="IPR016161">
    <property type="entry name" value="Ald_DH/histidinol_DH"/>
</dbReference>
<dbReference type="AlphaFoldDB" id="A0A0K2VPW0"/>
<evidence type="ECO:0000256" key="4">
    <source>
        <dbReference type="RuleBase" id="RU003345"/>
    </source>
</evidence>
<keyword evidence="2 4" id="KW-0560">Oxidoreductase</keyword>
<dbReference type="Gene3D" id="3.40.309.10">
    <property type="entry name" value="Aldehyde Dehydrogenase, Chain A, domain 2"/>
    <property type="match status" value="1"/>
</dbReference>
<feature type="domain" description="Aldehyde dehydrogenase" evidence="5">
    <location>
        <begin position="27"/>
        <end position="480"/>
    </location>
</feature>
<protein>
    <submittedName>
        <fullName evidence="6">Putative succinate semialdehyde dehydrogenase</fullName>
    </submittedName>
</protein>
<dbReference type="InterPro" id="IPR029510">
    <property type="entry name" value="Ald_DH_CS_GLU"/>
</dbReference>
<evidence type="ECO:0000313" key="7">
    <source>
        <dbReference type="Proteomes" id="UP000182888"/>
    </source>
</evidence>
<dbReference type="Gene3D" id="3.40.605.10">
    <property type="entry name" value="Aldehyde Dehydrogenase, Chain A, domain 1"/>
    <property type="match status" value="1"/>
</dbReference>
<dbReference type="SUPFAM" id="SSF53720">
    <property type="entry name" value="ALDH-like"/>
    <property type="match status" value="1"/>
</dbReference>
<dbReference type="Proteomes" id="UP000182888">
    <property type="component" value="Unassembled WGS sequence"/>
</dbReference>
<dbReference type="Pfam" id="PF00171">
    <property type="entry name" value="Aldedh"/>
    <property type="match status" value="1"/>
</dbReference>
<organism evidence="6 7">
    <name type="scientific">Mesorhizobium plurifarium</name>
    <dbReference type="NCBI Taxonomy" id="69974"/>
    <lineage>
        <taxon>Bacteria</taxon>
        <taxon>Pseudomonadati</taxon>
        <taxon>Pseudomonadota</taxon>
        <taxon>Alphaproteobacteria</taxon>
        <taxon>Hyphomicrobiales</taxon>
        <taxon>Phyllobacteriaceae</taxon>
        <taxon>Mesorhizobium</taxon>
    </lineage>
</organism>
<dbReference type="PANTHER" id="PTHR11699">
    <property type="entry name" value="ALDEHYDE DEHYDROGENASE-RELATED"/>
    <property type="match status" value="1"/>
</dbReference>
<gene>
    <name evidence="6" type="primary">gabD</name>
    <name evidence="6" type="ORF">MPL1032_120042</name>
</gene>
<evidence type="ECO:0000256" key="2">
    <source>
        <dbReference type="ARBA" id="ARBA00023002"/>
    </source>
</evidence>
<feature type="active site" evidence="3">
    <location>
        <position position="255"/>
    </location>
</feature>
<dbReference type="FunFam" id="3.40.309.10:FF:000009">
    <property type="entry name" value="Aldehyde dehydrogenase A"/>
    <property type="match status" value="1"/>
</dbReference>
<dbReference type="PROSITE" id="PS00687">
    <property type="entry name" value="ALDEHYDE_DEHYDR_GLU"/>
    <property type="match status" value="1"/>
</dbReference>
<evidence type="ECO:0000256" key="1">
    <source>
        <dbReference type="ARBA" id="ARBA00009986"/>
    </source>
</evidence>
<evidence type="ECO:0000313" key="6">
    <source>
        <dbReference type="EMBL" id="CDX50784.1"/>
    </source>
</evidence>
<dbReference type="InterPro" id="IPR015590">
    <property type="entry name" value="Aldehyde_DH_dom"/>
</dbReference>
<evidence type="ECO:0000259" key="5">
    <source>
        <dbReference type="Pfam" id="PF00171"/>
    </source>
</evidence>